<keyword evidence="21" id="KW-1208">Phospholipid metabolism</keyword>
<keyword evidence="12" id="KW-0378">Hydrolase</keyword>
<keyword evidence="13" id="KW-0347">Helicase</keyword>
<feature type="transmembrane region" description="Helical" evidence="24">
    <location>
        <begin position="471"/>
        <end position="494"/>
    </location>
</feature>
<dbReference type="PROSITE" id="PS51195">
    <property type="entry name" value="Q_MOTIF"/>
    <property type="match status" value="1"/>
</dbReference>
<dbReference type="GO" id="GO:0016409">
    <property type="term" value="F:palmitoyltransferase activity"/>
    <property type="evidence" value="ECO:0007669"/>
    <property type="project" value="InterPro"/>
</dbReference>
<keyword evidence="16" id="KW-0520">NAD</keyword>
<dbReference type="GO" id="GO:0006021">
    <property type="term" value="P:inositol biosynthetic process"/>
    <property type="evidence" value="ECO:0007669"/>
    <property type="project" value="UniProtKB-UniPathway"/>
</dbReference>
<evidence type="ECO:0000256" key="11">
    <source>
        <dbReference type="ARBA" id="ARBA00022741"/>
    </source>
</evidence>
<comment type="caution">
    <text evidence="28">The sequence shown here is derived from an EMBL/GenBank/DDBJ whole genome shotgun (WGS) entry which is preliminary data.</text>
</comment>
<feature type="transmembrane region" description="Helical" evidence="24">
    <location>
        <begin position="501"/>
        <end position="521"/>
    </location>
</feature>
<dbReference type="GO" id="GO:0004512">
    <property type="term" value="F:inositol-3-phosphate synthase activity"/>
    <property type="evidence" value="ECO:0007669"/>
    <property type="project" value="UniProtKB-EC"/>
</dbReference>
<comment type="function">
    <text evidence="22">Key enzyme in myo-inositol biosynthesis pathway that catalyzes the conversion of glucose 6-phosphate to 1-myo-inositol 1-phosphate in a NAD-dependent manner. Rate-limiting enzyme in the synthesis of all inositol-containing compounds.</text>
</comment>
<keyword evidence="9" id="KW-0398">Inositol biosynthesis</keyword>
<evidence type="ECO:0000256" key="6">
    <source>
        <dbReference type="ARBA" id="ARBA00010813"/>
    </source>
</evidence>
<keyword evidence="10 24" id="KW-0812">Transmembrane</keyword>
<evidence type="ECO:0000256" key="23">
    <source>
        <dbReference type="PROSITE-ProRule" id="PRU00552"/>
    </source>
</evidence>
<keyword evidence="20" id="KW-0413">Isomerase</keyword>
<keyword evidence="8" id="KW-0444">Lipid biosynthesis</keyword>
<evidence type="ECO:0000256" key="7">
    <source>
        <dbReference type="ARBA" id="ARBA00022490"/>
    </source>
</evidence>
<dbReference type="GO" id="GO:0016787">
    <property type="term" value="F:hydrolase activity"/>
    <property type="evidence" value="ECO:0007669"/>
    <property type="project" value="UniProtKB-KW"/>
</dbReference>
<evidence type="ECO:0000256" key="21">
    <source>
        <dbReference type="ARBA" id="ARBA00023264"/>
    </source>
</evidence>
<dbReference type="InterPro" id="IPR011545">
    <property type="entry name" value="DEAD/DEAH_box_helicase_dom"/>
</dbReference>
<keyword evidence="15 24" id="KW-1133">Transmembrane helix</keyword>
<evidence type="ECO:0000256" key="5">
    <source>
        <dbReference type="ARBA" id="ARBA00005117"/>
    </source>
</evidence>
<dbReference type="Pfam" id="PF01529">
    <property type="entry name" value="DHHC"/>
    <property type="match status" value="1"/>
</dbReference>
<evidence type="ECO:0000256" key="1">
    <source>
        <dbReference type="ARBA" id="ARBA00000113"/>
    </source>
</evidence>
<evidence type="ECO:0000259" key="27">
    <source>
        <dbReference type="PROSITE" id="PS51195"/>
    </source>
</evidence>
<evidence type="ECO:0000259" key="25">
    <source>
        <dbReference type="PROSITE" id="PS51192"/>
    </source>
</evidence>
<comment type="subcellular location">
    <subcellularLocation>
        <location evidence="4">Cytoplasm</location>
    </subcellularLocation>
    <subcellularLocation>
        <location evidence="3">Membrane</location>
        <topology evidence="3">Multi-pass membrane protein</topology>
    </subcellularLocation>
</comment>
<dbReference type="GO" id="GO:0016020">
    <property type="term" value="C:membrane"/>
    <property type="evidence" value="ECO:0007669"/>
    <property type="project" value="UniProtKB-SubCell"/>
</dbReference>
<dbReference type="SMART" id="SM00490">
    <property type="entry name" value="HELICc"/>
    <property type="match status" value="1"/>
</dbReference>
<comment type="similarity">
    <text evidence="6">Belongs to the myo-inositol 1-phosphate synthase family.</text>
</comment>
<evidence type="ECO:0000256" key="17">
    <source>
        <dbReference type="ARBA" id="ARBA00023098"/>
    </source>
</evidence>
<evidence type="ECO:0008006" key="30">
    <source>
        <dbReference type="Google" id="ProtNLM"/>
    </source>
</evidence>
<dbReference type="InterPro" id="IPR014014">
    <property type="entry name" value="RNA_helicase_DEAD_Q_motif"/>
</dbReference>
<accession>A0A818MUU8</accession>
<dbReference type="SUPFAM" id="SSF52540">
    <property type="entry name" value="P-loop containing nucleoside triphosphate hydrolases"/>
    <property type="match status" value="1"/>
</dbReference>
<dbReference type="AlphaFoldDB" id="A0A818MUU8"/>
<dbReference type="EMBL" id="CAJOAY010000231">
    <property type="protein sequence ID" value="CAF3595062.1"/>
    <property type="molecule type" value="Genomic_DNA"/>
</dbReference>
<keyword evidence="17" id="KW-0443">Lipid metabolism</keyword>
<dbReference type="Pfam" id="PF00270">
    <property type="entry name" value="DEAD"/>
    <property type="match status" value="1"/>
</dbReference>
<dbReference type="UniPathway" id="UPA00823">
    <property type="reaction ID" value="UER00787"/>
</dbReference>
<dbReference type="SUPFAM" id="SSF51735">
    <property type="entry name" value="NAD(P)-binding Rossmann-fold domains"/>
    <property type="match status" value="1"/>
</dbReference>
<evidence type="ECO:0000256" key="15">
    <source>
        <dbReference type="ARBA" id="ARBA00022989"/>
    </source>
</evidence>
<dbReference type="GO" id="GO:0005524">
    <property type="term" value="F:ATP binding"/>
    <property type="evidence" value="ECO:0007669"/>
    <property type="project" value="UniProtKB-KW"/>
</dbReference>
<evidence type="ECO:0000256" key="18">
    <source>
        <dbReference type="ARBA" id="ARBA00023136"/>
    </source>
</evidence>
<evidence type="ECO:0000256" key="20">
    <source>
        <dbReference type="ARBA" id="ARBA00023235"/>
    </source>
</evidence>
<keyword evidence="11" id="KW-0547">Nucleotide-binding</keyword>
<dbReference type="GO" id="GO:0003676">
    <property type="term" value="F:nucleic acid binding"/>
    <property type="evidence" value="ECO:0007669"/>
    <property type="project" value="InterPro"/>
</dbReference>
<feature type="transmembrane region" description="Helical" evidence="24">
    <location>
        <begin position="527"/>
        <end position="548"/>
    </location>
</feature>
<comment type="catalytic activity">
    <reaction evidence="1">
        <text>D-glucose 6-phosphate = 1D-myo-inositol 3-phosphate</text>
        <dbReference type="Rhea" id="RHEA:10716"/>
        <dbReference type="ChEBI" id="CHEBI:58401"/>
        <dbReference type="ChEBI" id="CHEBI:61548"/>
        <dbReference type="EC" id="5.5.1.4"/>
    </reaction>
</comment>
<dbReference type="GO" id="GO:0003724">
    <property type="term" value="F:RNA helicase activity"/>
    <property type="evidence" value="ECO:0007669"/>
    <property type="project" value="InterPro"/>
</dbReference>
<feature type="domain" description="DEAD-box RNA helicase Q" evidence="27">
    <location>
        <begin position="16"/>
        <end position="44"/>
    </location>
</feature>
<dbReference type="GO" id="GO:0008654">
    <property type="term" value="P:phospholipid biosynthetic process"/>
    <property type="evidence" value="ECO:0007669"/>
    <property type="project" value="UniProtKB-KW"/>
</dbReference>
<dbReference type="InterPro" id="IPR036291">
    <property type="entry name" value="NAD(P)-bd_dom_sf"/>
</dbReference>
<dbReference type="FunFam" id="3.40.50.720:FF:000204">
    <property type="entry name" value="Inositol-3-phosphate synthase 1-B"/>
    <property type="match status" value="1"/>
</dbReference>
<evidence type="ECO:0000256" key="8">
    <source>
        <dbReference type="ARBA" id="ARBA00022516"/>
    </source>
</evidence>
<dbReference type="Pfam" id="PF00271">
    <property type="entry name" value="Helicase_C"/>
    <property type="match status" value="1"/>
</dbReference>
<dbReference type="SUPFAM" id="SSF55347">
    <property type="entry name" value="Glyceraldehyde-3-phosphate dehydrogenase-like, C-terminal domain"/>
    <property type="match status" value="1"/>
</dbReference>
<evidence type="ECO:0000313" key="28">
    <source>
        <dbReference type="EMBL" id="CAF3595062.1"/>
    </source>
</evidence>
<comment type="pathway">
    <text evidence="5">Polyol metabolism; myo-inositol biosynthesis; myo-inositol from D-glucose 6-phosphate: step 1/2.</text>
</comment>
<keyword evidence="7" id="KW-0963">Cytoplasm</keyword>
<evidence type="ECO:0000256" key="19">
    <source>
        <dbReference type="ARBA" id="ARBA00023209"/>
    </source>
</evidence>
<gene>
    <name evidence="28" type="ORF">OKA104_LOCUS6316</name>
</gene>
<organism evidence="28 29">
    <name type="scientific">Adineta steineri</name>
    <dbReference type="NCBI Taxonomy" id="433720"/>
    <lineage>
        <taxon>Eukaryota</taxon>
        <taxon>Metazoa</taxon>
        <taxon>Spiralia</taxon>
        <taxon>Gnathifera</taxon>
        <taxon>Rotifera</taxon>
        <taxon>Eurotatoria</taxon>
        <taxon>Bdelloidea</taxon>
        <taxon>Adinetida</taxon>
        <taxon>Adinetidae</taxon>
        <taxon>Adineta</taxon>
    </lineage>
</organism>
<name>A0A818MUU8_9BILA</name>
<reference evidence="28" key="1">
    <citation type="submission" date="2021-02" db="EMBL/GenBank/DDBJ databases">
        <authorList>
            <person name="Nowell W R."/>
        </authorList>
    </citation>
    <scope>NUCLEOTIDE SEQUENCE</scope>
</reference>
<feature type="domain" description="Helicase ATP-binding" evidence="25">
    <location>
        <begin position="47"/>
        <end position="220"/>
    </location>
</feature>
<evidence type="ECO:0000256" key="12">
    <source>
        <dbReference type="ARBA" id="ARBA00022801"/>
    </source>
</evidence>
<dbReference type="InterPro" id="IPR013021">
    <property type="entry name" value="Myo-inos-1-P_Synthase_GAPDH"/>
</dbReference>
<feature type="short sequence motif" description="Q motif" evidence="23">
    <location>
        <begin position="16"/>
        <end position="44"/>
    </location>
</feature>
<dbReference type="SMART" id="SM00487">
    <property type="entry name" value="DEXDc"/>
    <property type="match status" value="1"/>
</dbReference>
<evidence type="ECO:0000256" key="22">
    <source>
        <dbReference type="ARBA" id="ARBA00025559"/>
    </source>
</evidence>
<dbReference type="InterPro" id="IPR001594">
    <property type="entry name" value="Palmitoyltrfase_DHHC"/>
</dbReference>
<protein>
    <recommendedName>
        <fullName evidence="30">Inositol-3-phosphate synthase</fullName>
    </recommendedName>
</protein>
<evidence type="ECO:0000256" key="3">
    <source>
        <dbReference type="ARBA" id="ARBA00004141"/>
    </source>
</evidence>
<dbReference type="Gene3D" id="3.40.50.300">
    <property type="entry name" value="P-loop containing nucleotide triphosphate hydrolases"/>
    <property type="match status" value="2"/>
</dbReference>
<dbReference type="CDD" id="cd18787">
    <property type="entry name" value="SF2_C_DEAD"/>
    <property type="match status" value="1"/>
</dbReference>
<evidence type="ECO:0000256" key="24">
    <source>
        <dbReference type="SAM" id="Phobius"/>
    </source>
</evidence>
<comment type="cofactor">
    <cofactor evidence="2">
        <name>NAD(+)</name>
        <dbReference type="ChEBI" id="CHEBI:57540"/>
    </cofactor>
</comment>
<sequence>MAERGLTNDVKTDENVTFEDLAISELTINSLKHSGFTKPSPIQLQALPLALVGVDLLIQAKSGTGKTLVFSITALEFVQIIDEDSTVIPTKVIMLAPTREIAQQIVQVIKTIKQPECIVHTFIGGTSLKDDQNHLKKCHIAVGTPGRIEELLRLKYLRADTIRLLVLDEADVLLCKEFQDQINSIFSYMPLNKQVLLASATYPEYIVRFSERYMRDMTCIRIIDSDSPSLIGIQQYFILIPYHPIESYLFEQKVLLLLRLLPQLKFRQCVIFSNLRMRSSAVCERLKSLGYETTYTSSSLTQNRRTKAMRDMYKHKCQILVTTDLTSRGIDLDNVDFVISMDLPNDHETYLHRIGRAGRFGAYGCSLTIVSHGDEQKQLENIQNEYKLNLIEIDEQQKFQLLSYFNLMRTRFSSSSSFHNERKTTNKYCHVCLNYEEERSHHCYICQQCIPIQDHHCFFLGTCIGRHNQKYFLLMLFHLLCAHFIGYAFVCNFLWNEMGGYHFVTIFKILFFNIGYVLGFVETKWQAFIGVHHYLVYFDIVFISKLFYQMIKRSLNGQTQMATNGHTPLTKQDSKSTAVVEVNTLSEDNQLNPADHDGVTSDYSIHVDSKNTTYTNEFIESKYIYDMNHCEVDQSTKRVEIIPRKYQYIFRTKRQVQRTGVMLVGWGGNNGSTFTGATIANRDNITWMRKEGEQFPNYYGSLTQSTTIRIGSNNEGKEVHIPFNTILPMLHPNDIIIGGWDINDANLYESMKRACVFDYSLQEKLKTKMTEFKPLPSIYYLDFIAANQEDRANNLIPKGTKQQDLEHIRNDIRNFKKAHNLEKVIVLWTANTERYTDVRKGLNLTGDEILQSIAANDDEISPSNIFACAAILEDCPYINGSPQNTLVPGLIELAEKHQVFIGGDDFKSGQTKLKSVLADFLVSAGLKLQSIVSYNHLGNNDGKNLSAPQQFRSKEISKSNVVDDMVGANHLLYNKKTNEHPDHVVVIKYVPFVKDSKRAMDEYISSIFMNGLSTIAIHNTCEDSLLASPLIIDLVILTELMTRITYKTNDKEDYQSFEPVLAILSYLLKAPLVPPGTPVINALFKQHRCITNILSACAGIAMDTDMLLEHKTNLPKPMKIQI</sequence>
<dbReference type="FunFam" id="3.40.50.720:FF:000069">
    <property type="entry name" value="Inositol-3-phosphate synthase 1"/>
    <property type="match status" value="1"/>
</dbReference>
<dbReference type="Proteomes" id="UP000663881">
    <property type="component" value="Unassembled WGS sequence"/>
</dbReference>
<keyword evidence="19" id="KW-0594">Phospholipid biosynthesis</keyword>
<dbReference type="InterPro" id="IPR027417">
    <property type="entry name" value="P-loop_NTPase"/>
</dbReference>
<dbReference type="InterPro" id="IPR001650">
    <property type="entry name" value="Helicase_C-like"/>
</dbReference>
<dbReference type="PROSITE" id="PS51194">
    <property type="entry name" value="HELICASE_CTER"/>
    <property type="match status" value="1"/>
</dbReference>
<dbReference type="PANTHER" id="PTHR11510">
    <property type="entry name" value="MYO-INOSITOL-1 PHOSPHATE SYNTHASE"/>
    <property type="match status" value="1"/>
</dbReference>
<evidence type="ECO:0000256" key="14">
    <source>
        <dbReference type="ARBA" id="ARBA00022840"/>
    </source>
</evidence>
<dbReference type="InterPro" id="IPR014001">
    <property type="entry name" value="Helicase_ATP-bd"/>
</dbReference>
<evidence type="ECO:0000256" key="13">
    <source>
        <dbReference type="ARBA" id="ARBA00022806"/>
    </source>
</evidence>
<evidence type="ECO:0000259" key="26">
    <source>
        <dbReference type="PROSITE" id="PS51194"/>
    </source>
</evidence>
<dbReference type="PROSITE" id="PS51192">
    <property type="entry name" value="HELICASE_ATP_BIND_1"/>
    <property type="match status" value="1"/>
</dbReference>
<dbReference type="PROSITE" id="PS50216">
    <property type="entry name" value="DHHC"/>
    <property type="match status" value="1"/>
</dbReference>
<dbReference type="Gene3D" id="3.40.50.720">
    <property type="entry name" value="NAD(P)-binding Rossmann-like Domain"/>
    <property type="match status" value="2"/>
</dbReference>
<evidence type="ECO:0000256" key="4">
    <source>
        <dbReference type="ARBA" id="ARBA00004496"/>
    </source>
</evidence>
<dbReference type="InterPro" id="IPR002587">
    <property type="entry name" value="Myo-inos-1-P_Synthase"/>
</dbReference>
<evidence type="ECO:0000256" key="16">
    <source>
        <dbReference type="ARBA" id="ARBA00023027"/>
    </source>
</evidence>
<evidence type="ECO:0000313" key="29">
    <source>
        <dbReference type="Proteomes" id="UP000663881"/>
    </source>
</evidence>
<keyword evidence="14" id="KW-0067">ATP-binding</keyword>
<evidence type="ECO:0000256" key="10">
    <source>
        <dbReference type="ARBA" id="ARBA00022692"/>
    </source>
</evidence>
<feature type="domain" description="Helicase C-terminal" evidence="26">
    <location>
        <begin position="256"/>
        <end position="401"/>
    </location>
</feature>
<proteinExistence type="inferred from homology"/>
<dbReference type="Pfam" id="PF07994">
    <property type="entry name" value="NAD_binding_5"/>
    <property type="match status" value="1"/>
</dbReference>
<evidence type="ECO:0000256" key="2">
    <source>
        <dbReference type="ARBA" id="ARBA00001911"/>
    </source>
</evidence>
<evidence type="ECO:0000256" key="9">
    <source>
        <dbReference type="ARBA" id="ARBA00022550"/>
    </source>
</evidence>
<dbReference type="GO" id="GO:0005737">
    <property type="term" value="C:cytoplasm"/>
    <property type="evidence" value="ECO:0007669"/>
    <property type="project" value="UniProtKB-SubCell"/>
</dbReference>
<dbReference type="Pfam" id="PF01658">
    <property type="entry name" value="Inos-1-P_synth"/>
    <property type="match status" value="1"/>
</dbReference>
<keyword evidence="18 24" id="KW-0472">Membrane</keyword>